<dbReference type="PROSITE" id="PS50005">
    <property type="entry name" value="TPR"/>
    <property type="match status" value="2"/>
</dbReference>
<comment type="similarity">
    <text evidence="9">Belongs to the Tom70 family.</text>
</comment>
<proteinExistence type="inferred from homology"/>
<keyword evidence="7" id="KW-0496">Mitochondrion</keyword>
<dbReference type="Gene3D" id="1.25.40.10">
    <property type="entry name" value="Tetratricopeptide repeat domain"/>
    <property type="match status" value="1"/>
</dbReference>
<dbReference type="GO" id="GO:0030150">
    <property type="term" value="P:protein import into mitochondrial matrix"/>
    <property type="evidence" value="ECO:0007669"/>
    <property type="project" value="TreeGrafter"/>
</dbReference>
<keyword evidence="6" id="KW-1133">Transmembrane helix</keyword>
<accession>A0A7R8WYY5</accession>
<keyword evidence="2" id="KW-0812">Transmembrane</keyword>
<evidence type="ECO:0000256" key="4">
    <source>
        <dbReference type="ARBA" id="ARBA00022787"/>
    </source>
</evidence>
<dbReference type="PANTHER" id="PTHR46208">
    <property type="entry name" value="MITOCHONDRIAL IMPORT RECEPTOR SUBUNIT TOM70"/>
    <property type="match status" value="1"/>
</dbReference>
<evidence type="ECO:0000256" key="3">
    <source>
        <dbReference type="ARBA" id="ARBA00022737"/>
    </source>
</evidence>
<name>A0A7R8WYY5_9CRUS</name>
<keyword evidence="3" id="KW-0677">Repeat</keyword>
<evidence type="ECO:0000256" key="5">
    <source>
        <dbReference type="ARBA" id="ARBA00022803"/>
    </source>
</evidence>
<evidence type="ECO:0000256" key="1">
    <source>
        <dbReference type="ARBA" id="ARBA00004572"/>
    </source>
</evidence>
<reference evidence="10" key="1">
    <citation type="submission" date="2020-11" db="EMBL/GenBank/DDBJ databases">
        <authorList>
            <person name="Tran Van P."/>
        </authorList>
    </citation>
    <scope>NUCLEOTIDE SEQUENCE</scope>
</reference>
<evidence type="ECO:0000256" key="7">
    <source>
        <dbReference type="ARBA" id="ARBA00023128"/>
    </source>
</evidence>
<dbReference type="SUPFAM" id="SSF48452">
    <property type="entry name" value="TPR-like"/>
    <property type="match status" value="1"/>
</dbReference>
<organism evidence="10">
    <name type="scientific">Cyprideis torosa</name>
    <dbReference type="NCBI Taxonomy" id="163714"/>
    <lineage>
        <taxon>Eukaryota</taxon>
        <taxon>Metazoa</taxon>
        <taxon>Ecdysozoa</taxon>
        <taxon>Arthropoda</taxon>
        <taxon>Crustacea</taxon>
        <taxon>Oligostraca</taxon>
        <taxon>Ostracoda</taxon>
        <taxon>Podocopa</taxon>
        <taxon>Podocopida</taxon>
        <taxon>Cytherocopina</taxon>
        <taxon>Cytheroidea</taxon>
        <taxon>Cytherideidae</taxon>
        <taxon>Cyprideis</taxon>
    </lineage>
</organism>
<evidence type="ECO:0000313" key="10">
    <source>
        <dbReference type="EMBL" id="CAD7237910.1"/>
    </source>
</evidence>
<dbReference type="OrthoDB" id="66418at2759"/>
<feature type="non-terminal residue" evidence="10">
    <location>
        <position position="1"/>
    </location>
</feature>
<keyword evidence="8" id="KW-0472">Membrane</keyword>
<dbReference type="GO" id="GO:0045039">
    <property type="term" value="P:protein insertion into mitochondrial inner membrane"/>
    <property type="evidence" value="ECO:0007669"/>
    <property type="project" value="TreeGrafter"/>
</dbReference>
<evidence type="ECO:0000256" key="9">
    <source>
        <dbReference type="ARBA" id="ARBA00038030"/>
    </source>
</evidence>
<dbReference type="GO" id="GO:0005741">
    <property type="term" value="C:mitochondrial outer membrane"/>
    <property type="evidence" value="ECO:0007669"/>
    <property type="project" value="UniProtKB-SubCell"/>
</dbReference>
<dbReference type="PANTHER" id="PTHR46208:SF1">
    <property type="entry name" value="MITOCHONDRIAL IMPORT RECEPTOR SUBUNIT TOM70"/>
    <property type="match status" value="1"/>
</dbReference>
<keyword evidence="4" id="KW-1000">Mitochondrion outer membrane</keyword>
<protein>
    <submittedName>
        <fullName evidence="10">Uncharacterized protein</fullName>
    </submittedName>
</protein>
<dbReference type="AlphaFoldDB" id="A0A7R8WYY5"/>
<dbReference type="GO" id="GO:0030943">
    <property type="term" value="F:mitochondrion targeting sequence binding"/>
    <property type="evidence" value="ECO:0007669"/>
    <property type="project" value="TreeGrafter"/>
</dbReference>
<dbReference type="Pfam" id="PF13432">
    <property type="entry name" value="TPR_16"/>
    <property type="match status" value="1"/>
</dbReference>
<dbReference type="GO" id="GO:0008320">
    <property type="term" value="F:protein transmembrane transporter activity"/>
    <property type="evidence" value="ECO:0007669"/>
    <property type="project" value="TreeGrafter"/>
</dbReference>
<evidence type="ECO:0000256" key="8">
    <source>
        <dbReference type="ARBA" id="ARBA00023136"/>
    </source>
</evidence>
<dbReference type="InterPro" id="IPR019734">
    <property type="entry name" value="TPR_rpt"/>
</dbReference>
<gene>
    <name evidence="10" type="ORF">CTOB1V02_LOCUS15725</name>
</gene>
<evidence type="ECO:0000256" key="2">
    <source>
        <dbReference type="ARBA" id="ARBA00022692"/>
    </source>
</evidence>
<evidence type="ECO:0000256" key="6">
    <source>
        <dbReference type="ARBA" id="ARBA00022989"/>
    </source>
</evidence>
<dbReference type="InterPro" id="IPR011990">
    <property type="entry name" value="TPR-like_helical_dom_sf"/>
</dbReference>
<sequence>QGQFKQAEELFQKALQKDPENAILYVHLGMLTFQSSGDTVKAIESMEKAIQVDPKCAFALEALGTVLVQKGELSKAIALFDRAIKMAKAEAELTHLFSLKIAAEVQIQMGETLGISLPTL</sequence>
<dbReference type="SMART" id="SM00028">
    <property type="entry name" value="TPR"/>
    <property type="match status" value="3"/>
</dbReference>
<keyword evidence="5" id="KW-0802">TPR repeat</keyword>
<comment type="subcellular location">
    <subcellularLocation>
        <location evidence="1">Mitochondrion outer membrane</location>
        <topology evidence="1">Single-pass membrane protein</topology>
    </subcellularLocation>
</comment>
<dbReference type="EMBL" id="OB693539">
    <property type="protein sequence ID" value="CAD7237910.1"/>
    <property type="molecule type" value="Genomic_DNA"/>
</dbReference>